<keyword evidence="6 8" id="KW-0472">Membrane</keyword>
<keyword evidence="4" id="KW-0677">Repeat</keyword>
<accession>A0A1R2BAR9</accession>
<evidence type="ECO:0000313" key="10">
    <source>
        <dbReference type="EMBL" id="OMJ73893.1"/>
    </source>
</evidence>
<evidence type="ECO:0000256" key="7">
    <source>
        <dbReference type="PROSITE-ProRule" id="PRU00221"/>
    </source>
</evidence>
<evidence type="ECO:0000256" key="5">
    <source>
        <dbReference type="ARBA" id="ARBA00022989"/>
    </source>
</evidence>
<dbReference type="SUPFAM" id="SSF50978">
    <property type="entry name" value="WD40 repeat-like"/>
    <property type="match status" value="2"/>
</dbReference>
<dbReference type="Pfam" id="PF00400">
    <property type="entry name" value="WD40"/>
    <property type="match status" value="2"/>
</dbReference>
<feature type="repeat" description="WD" evidence="7">
    <location>
        <begin position="144"/>
        <end position="185"/>
    </location>
</feature>
<evidence type="ECO:0000313" key="11">
    <source>
        <dbReference type="Proteomes" id="UP000187209"/>
    </source>
</evidence>
<keyword evidence="5 8" id="KW-1133">Transmembrane helix</keyword>
<keyword evidence="3 8" id="KW-0812">Transmembrane</keyword>
<dbReference type="InterPro" id="IPR005821">
    <property type="entry name" value="Ion_trans_dom"/>
</dbReference>
<evidence type="ECO:0000256" key="4">
    <source>
        <dbReference type="ARBA" id="ARBA00022737"/>
    </source>
</evidence>
<feature type="transmembrane region" description="Helical" evidence="8">
    <location>
        <begin position="1045"/>
        <end position="1071"/>
    </location>
</feature>
<evidence type="ECO:0000256" key="2">
    <source>
        <dbReference type="ARBA" id="ARBA00022574"/>
    </source>
</evidence>
<feature type="transmembrane region" description="Helical" evidence="8">
    <location>
        <begin position="1016"/>
        <end position="1033"/>
    </location>
</feature>
<protein>
    <recommendedName>
        <fullName evidence="9">Ion transport domain-containing protein</fullName>
    </recommendedName>
</protein>
<proteinExistence type="predicted"/>
<gene>
    <name evidence="10" type="ORF">SteCoe_27309</name>
</gene>
<sequence>MSVIPDKNFEKIGTLLDDTIAIGYNKVDSQRHENLDIVSSMKNLITNFQTEATIKISSPFQGTCLQISKDEKRAYFGSRKEQNHQARIGVADLASCEIVLDEGVSESSVWAIALSKDENYIYASGQNPKIIKYQISDLVEVDTFNGHVDEVNKVIVTEDDKWIFSASDDGTVRMWSIAETNPRDAILLTSGGKLFSLDLSKDQNYLCCGGDNGTVTIFQNSYSLESPGSVLMTINIRMQIWALKISPNMNFIAVGDHAGDLRLYKFHTWENIVIFSHGSRIRDIDISLSENIVISASDNSGIKIWDVHQKCKEISFTKHTDWVKSSVIMNDQKHVISYGDDKVIMIWKLPKFDDKKNMDTKDMKVLHLWFSEYRKRLEGICLIGDDKFIISWESSGISISIMKIDIDDAEFCMNIEGSDEVFIAGVAKDSTVEGAGGDVGESYTMVCIYNVMLQKVARSYVIKAEMHSFYMSGDYLIIGESFKFTFWKFSSFINLKTAFAHHGEIRAIITAFNNTILFSFGTDYVLKKYSLDYNSEDFYSEKDFRDSFTQDLSGINYYERMDYINNKNFILELSDDSQYLFAAANNKFEIIYTKNFSLVFSNNINYAGIFKNLNNTLCLVRQEGMDIYSSKSFQILSKQTYDFTFKKIIIGADNRFLYFLSEDNSITRMQNPMKCKDITLVGDYKEQNKFQEHIESVINGKCLKPFLDSQWLIEPLHVNLLHIYAYFNLYDILDDAIIGEVDDNRIAFVNSKEGFSPLSVSLKMGFDESTEAIVGSLRKLAKTDSTKTSLKKLVFQVFEESLVELNIAGYSRLEKLYTEILIREDLSSLPNFCPPEITLPVLVKSDLFYPFHEDFNLSDEIPEIGVAILFSKTLMRFYLSLGSSKSIEFMKSIKNCPVTNIYYTKLIQLILKEKWKGVRWYMWIQAFVYLCYVIFLSLYTSYESCRSYWFLALPFIANALLYCYEIVFVIIGPLEYFSDFWNCVDTVRSWVMIIYSLIVWGGLFNISQTKSSNERYMLAILLFISWVRGITYFRINSSTRYLINLLFQVITDIFPFLIILFYSVVAFALMFRSFDMDFKTDFFPSLTDSYMILIGNWDNPTNTDFFSLILFFATLLNPIISLNLLIAILSDTFERVSEDEAIADGQELAEMIIEIETLMFWARNNNSKKFLHIMEQDSIDDDSTKNINKIINNINTKIFYIKDSLYIHSDTRDKLKEMISKKGQDLSEKLKELLYK</sequence>
<dbReference type="PANTHER" id="PTHR19879:SF9">
    <property type="entry name" value="TRANSCRIPTION INITIATION FACTOR TFIID SUBUNIT 5"/>
    <property type="match status" value="1"/>
</dbReference>
<dbReference type="GO" id="GO:0016020">
    <property type="term" value="C:membrane"/>
    <property type="evidence" value="ECO:0007669"/>
    <property type="project" value="UniProtKB-SubCell"/>
</dbReference>
<evidence type="ECO:0000259" key="9">
    <source>
        <dbReference type="Pfam" id="PF00520"/>
    </source>
</evidence>
<name>A0A1R2BAR9_9CILI</name>
<dbReference type="PANTHER" id="PTHR19879">
    <property type="entry name" value="TRANSCRIPTION INITIATION FACTOR TFIID"/>
    <property type="match status" value="1"/>
</dbReference>
<feature type="repeat" description="WD" evidence="7">
    <location>
        <begin position="274"/>
        <end position="307"/>
    </location>
</feature>
<dbReference type="PROSITE" id="PS00678">
    <property type="entry name" value="WD_REPEATS_1"/>
    <property type="match status" value="1"/>
</dbReference>
<evidence type="ECO:0000256" key="8">
    <source>
        <dbReference type="SAM" id="Phobius"/>
    </source>
</evidence>
<feature type="transmembrane region" description="Helical" evidence="8">
    <location>
        <begin position="986"/>
        <end position="1004"/>
    </location>
</feature>
<dbReference type="Pfam" id="PF00520">
    <property type="entry name" value="Ion_trans"/>
    <property type="match status" value="1"/>
</dbReference>
<dbReference type="EMBL" id="MPUH01000788">
    <property type="protein sequence ID" value="OMJ73893.1"/>
    <property type="molecule type" value="Genomic_DNA"/>
</dbReference>
<evidence type="ECO:0000256" key="3">
    <source>
        <dbReference type="ARBA" id="ARBA00022692"/>
    </source>
</evidence>
<dbReference type="InterPro" id="IPR015943">
    <property type="entry name" value="WD40/YVTN_repeat-like_dom_sf"/>
</dbReference>
<dbReference type="SMART" id="SM00320">
    <property type="entry name" value="WD40"/>
    <property type="match status" value="7"/>
</dbReference>
<feature type="transmembrane region" description="Helical" evidence="8">
    <location>
        <begin position="920"/>
        <end position="942"/>
    </location>
</feature>
<comment type="caution">
    <text evidence="10">The sequence shown here is derived from an EMBL/GenBank/DDBJ whole genome shotgun (WGS) entry which is preliminary data.</text>
</comment>
<dbReference type="PROSITE" id="PS50082">
    <property type="entry name" value="WD_REPEATS_2"/>
    <property type="match status" value="3"/>
</dbReference>
<dbReference type="PROSITE" id="PS50294">
    <property type="entry name" value="WD_REPEATS_REGION"/>
    <property type="match status" value="2"/>
</dbReference>
<dbReference type="InterPro" id="IPR036322">
    <property type="entry name" value="WD40_repeat_dom_sf"/>
</dbReference>
<feature type="transmembrane region" description="Helical" evidence="8">
    <location>
        <begin position="948"/>
        <end position="974"/>
    </location>
</feature>
<feature type="transmembrane region" description="Helical" evidence="8">
    <location>
        <begin position="1105"/>
        <end position="1129"/>
    </location>
</feature>
<keyword evidence="11" id="KW-1185">Reference proteome</keyword>
<feature type="domain" description="Ion transport" evidence="9">
    <location>
        <begin position="920"/>
        <end position="1139"/>
    </location>
</feature>
<dbReference type="AlphaFoldDB" id="A0A1R2BAR9"/>
<dbReference type="InterPro" id="IPR019775">
    <property type="entry name" value="WD40_repeat_CS"/>
</dbReference>
<feature type="repeat" description="WD" evidence="7">
    <location>
        <begin position="316"/>
        <end position="349"/>
    </location>
</feature>
<dbReference type="Gene3D" id="2.130.10.10">
    <property type="entry name" value="YVTN repeat-like/Quinoprotein amine dehydrogenase"/>
    <property type="match status" value="2"/>
</dbReference>
<dbReference type="GO" id="GO:0005216">
    <property type="term" value="F:monoatomic ion channel activity"/>
    <property type="evidence" value="ECO:0007669"/>
    <property type="project" value="InterPro"/>
</dbReference>
<dbReference type="Proteomes" id="UP000187209">
    <property type="component" value="Unassembled WGS sequence"/>
</dbReference>
<comment type="subcellular location">
    <subcellularLocation>
        <location evidence="1">Membrane</location>
        <topology evidence="1">Multi-pass membrane protein</topology>
    </subcellularLocation>
</comment>
<evidence type="ECO:0000256" key="1">
    <source>
        <dbReference type="ARBA" id="ARBA00004141"/>
    </source>
</evidence>
<organism evidence="10 11">
    <name type="scientific">Stentor coeruleus</name>
    <dbReference type="NCBI Taxonomy" id="5963"/>
    <lineage>
        <taxon>Eukaryota</taxon>
        <taxon>Sar</taxon>
        <taxon>Alveolata</taxon>
        <taxon>Ciliophora</taxon>
        <taxon>Postciliodesmatophora</taxon>
        <taxon>Heterotrichea</taxon>
        <taxon>Heterotrichida</taxon>
        <taxon>Stentoridae</taxon>
        <taxon>Stentor</taxon>
    </lineage>
</organism>
<evidence type="ECO:0000256" key="6">
    <source>
        <dbReference type="ARBA" id="ARBA00023136"/>
    </source>
</evidence>
<reference evidence="10 11" key="1">
    <citation type="submission" date="2016-11" db="EMBL/GenBank/DDBJ databases">
        <title>The macronuclear genome of Stentor coeruleus: a giant cell with tiny introns.</title>
        <authorList>
            <person name="Slabodnick M."/>
            <person name="Ruby J.G."/>
            <person name="Reiff S.B."/>
            <person name="Swart E.C."/>
            <person name="Gosai S."/>
            <person name="Prabakaran S."/>
            <person name="Witkowska E."/>
            <person name="Larue G.E."/>
            <person name="Fisher S."/>
            <person name="Freeman R.M."/>
            <person name="Gunawardena J."/>
            <person name="Chu W."/>
            <person name="Stover N.A."/>
            <person name="Gregory B.D."/>
            <person name="Nowacki M."/>
            <person name="Derisi J."/>
            <person name="Roy S.W."/>
            <person name="Marshall W.F."/>
            <person name="Sood P."/>
        </authorList>
    </citation>
    <scope>NUCLEOTIDE SEQUENCE [LARGE SCALE GENOMIC DNA]</scope>
    <source>
        <strain evidence="10">WM001</strain>
    </source>
</reference>
<dbReference type="InterPro" id="IPR001680">
    <property type="entry name" value="WD40_rpt"/>
</dbReference>
<keyword evidence="2 7" id="KW-0853">WD repeat</keyword>